<name>A0AB94ISH7_9BACI</name>
<evidence type="ECO:0000313" key="2">
    <source>
        <dbReference type="Proteomes" id="UP000018877"/>
    </source>
</evidence>
<proteinExistence type="predicted"/>
<keyword evidence="2" id="KW-1185">Reference proteome</keyword>
<dbReference type="InterPro" id="IPR023351">
    <property type="entry name" value="YppE-like_sf"/>
</dbReference>
<dbReference type="Pfam" id="PF08807">
    <property type="entry name" value="DUF1798"/>
    <property type="match status" value="1"/>
</dbReference>
<comment type="caution">
    <text evidence="1">The sequence shown here is derived from an EMBL/GenBank/DDBJ whole genome shotgun (WGS) entry which is preliminary data.</text>
</comment>
<reference evidence="1 2" key="1">
    <citation type="journal article" date="2014" name="Environ. Microbiol.">
        <title>The nitrate-ammonifying and nosZ-carrying bacterium Bacillus vireti is a potent source and sink for nitric and nitrous oxide under high nitrate conditions.</title>
        <authorList>
            <person name="Mania D."/>
            <person name="Heylen K."/>
            <person name="van Spanning R.J."/>
            <person name="Frostegard A."/>
        </authorList>
    </citation>
    <scope>NUCLEOTIDE SEQUENCE [LARGE SCALE GENOMIC DNA]</scope>
    <source>
        <strain evidence="1 2">LMG 21834</strain>
    </source>
</reference>
<dbReference type="Gene3D" id="1.20.120.440">
    <property type="entry name" value="YppE-like"/>
    <property type="match status" value="1"/>
</dbReference>
<sequence length="123" mass="14745">MSEEIIHITETLLQRNRLFLKYYQEARETGITRDFHVVIKPFADEVKAITDDWKGIMKKWFADNSLKHIHLKQIDMTAEHMEQLSIQCFFSNTSKKRFLDTNRTVEFLLQEILKEVRKSKRDA</sequence>
<dbReference type="InterPro" id="IPR014913">
    <property type="entry name" value="YppE-like"/>
</dbReference>
<dbReference type="AlphaFoldDB" id="A0AB94ISH7"/>
<dbReference type="SUPFAM" id="SSF140415">
    <property type="entry name" value="YppE-like"/>
    <property type="match status" value="1"/>
</dbReference>
<evidence type="ECO:0008006" key="3">
    <source>
        <dbReference type="Google" id="ProtNLM"/>
    </source>
</evidence>
<dbReference type="EMBL" id="ALAN01000030">
    <property type="protein sequence ID" value="ETI70025.1"/>
    <property type="molecule type" value="Genomic_DNA"/>
</dbReference>
<accession>A0AB94ISH7</accession>
<organism evidence="1 2">
    <name type="scientific">Neobacillus vireti LMG 21834</name>
    <dbReference type="NCBI Taxonomy" id="1131730"/>
    <lineage>
        <taxon>Bacteria</taxon>
        <taxon>Bacillati</taxon>
        <taxon>Bacillota</taxon>
        <taxon>Bacilli</taxon>
        <taxon>Bacillales</taxon>
        <taxon>Bacillaceae</taxon>
        <taxon>Neobacillus</taxon>
    </lineage>
</organism>
<dbReference type="Proteomes" id="UP000018877">
    <property type="component" value="Unassembled WGS sequence"/>
</dbReference>
<gene>
    <name evidence="1" type="ORF">BAVI_04314</name>
</gene>
<protein>
    <recommendedName>
        <fullName evidence="3">DUF1798 family protein</fullName>
    </recommendedName>
</protein>
<evidence type="ECO:0000313" key="1">
    <source>
        <dbReference type="EMBL" id="ETI70025.1"/>
    </source>
</evidence>